<reference evidence="2 3" key="1">
    <citation type="submission" date="2024-01" db="EMBL/GenBank/DDBJ databases">
        <title>Comparative genomics of Cryptococcus and Kwoniella reveals pathogenesis evolution and contrasting modes of karyotype evolution via chromosome fusion or intercentromeric recombination.</title>
        <authorList>
            <person name="Coelho M.A."/>
            <person name="David-Palma M."/>
            <person name="Shea T."/>
            <person name="Bowers K."/>
            <person name="McGinley-Smith S."/>
            <person name="Mohammad A.W."/>
            <person name="Gnirke A."/>
            <person name="Yurkov A.M."/>
            <person name="Nowrousian M."/>
            <person name="Sun S."/>
            <person name="Cuomo C.A."/>
            <person name="Heitman J."/>
        </authorList>
    </citation>
    <scope>NUCLEOTIDE SEQUENCE [LARGE SCALE GENOMIC DNA]</scope>
    <source>
        <strain evidence="2 3">PYCC6329</strain>
    </source>
</reference>
<dbReference type="EMBL" id="CP144091">
    <property type="protein sequence ID" value="WWD10340.1"/>
    <property type="molecule type" value="Genomic_DNA"/>
</dbReference>
<dbReference type="Proteomes" id="UP001358614">
    <property type="component" value="Chromosome 3"/>
</dbReference>
<dbReference type="InterPro" id="IPR038955">
    <property type="entry name" value="PriA/CPL1_fungi"/>
</dbReference>
<name>A0AAX4KV80_9TREE</name>
<dbReference type="Pfam" id="PF21671">
    <property type="entry name" value="CPL1-like"/>
    <property type="match status" value="1"/>
</dbReference>
<keyword evidence="3" id="KW-1185">Reference proteome</keyword>
<evidence type="ECO:0000313" key="3">
    <source>
        <dbReference type="Proteomes" id="UP001358614"/>
    </source>
</evidence>
<organism evidence="2 3">
    <name type="scientific">Kwoniella europaea PYCC6329</name>
    <dbReference type="NCBI Taxonomy" id="1423913"/>
    <lineage>
        <taxon>Eukaryota</taxon>
        <taxon>Fungi</taxon>
        <taxon>Dikarya</taxon>
        <taxon>Basidiomycota</taxon>
        <taxon>Agaricomycotina</taxon>
        <taxon>Tremellomycetes</taxon>
        <taxon>Tremellales</taxon>
        <taxon>Cryptococcaceae</taxon>
        <taxon>Kwoniella</taxon>
    </lineage>
</organism>
<dbReference type="KEGG" id="ker:91107276"/>
<dbReference type="InterPro" id="IPR048661">
    <property type="entry name" value="CPL1-like"/>
</dbReference>
<evidence type="ECO:0000259" key="1">
    <source>
        <dbReference type="Pfam" id="PF21671"/>
    </source>
</evidence>
<sequence length="267" mass="29752">MISTAIHHTNNSMLQTTCGQQNHLYSYQFTENYTTPSYKLWCLCVDDAPNPKDMIDGCHDPTAETTDVTVIIPYQLAYQFVWYNCHAFTPTTPGTLVNSARDCFATCNPYSWAGVVYDQQDPNVITCRCYTHDDHPWYGTSATSCLPGAWFIYNHFPQPSEAVRKRYKGVQEGKQKRELCPDGLTACSVLDSEGLAFECLDTSQELESCGGCRYGMFMSREKGEGPSEDCTVITGAKLGAVTCQSGRCVVSECEDGYTLQNNECLVK</sequence>
<dbReference type="GeneID" id="91107276"/>
<proteinExistence type="predicted"/>
<dbReference type="PANTHER" id="PTHR35192">
    <property type="entry name" value="PROTEIN, PUTATIVE-RELATED"/>
    <property type="match status" value="1"/>
</dbReference>
<accession>A0AAX4KV80</accession>
<dbReference type="PANTHER" id="PTHR35192:SF2">
    <property type="entry name" value="APPLE DOMAIN-CONTAINING PROTEIN"/>
    <property type="match status" value="1"/>
</dbReference>
<dbReference type="RefSeq" id="XP_066088307.1">
    <property type="nucleotide sequence ID" value="XM_066232210.1"/>
</dbReference>
<evidence type="ECO:0000313" key="2">
    <source>
        <dbReference type="EMBL" id="WWD10340.1"/>
    </source>
</evidence>
<protein>
    <recommendedName>
        <fullName evidence="1">Protein CPL1-like domain-containing protein</fullName>
    </recommendedName>
</protein>
<feature type="domain" description="Protein CPL1-like" evidence="1">
    <location>
        <begin position="197"/>
        <end position="262"/>
    </location>
</feature>
<dbReference type="AlphaFoldDB" id="A0AAX4KV80"/>
<gene>
    <name evidence="2" type="ORF">V865_008475</name>
</gene>